<organism evidence="10">
    <name type="scientific">marine metagenome</name>
    <dbReference type="NCBI Taxonomy" id="408172"/>
    <lineage>
        <taxon>unclassified sequences</taxon>
        <taxon>metagenomes</taxon>
        <taxon>ecological metagenomes</taxon>
    </lineage>
</organism>
<dbReference type="GO" id="GO:0030313">
    <property type="term" value="C:cell envelope"/>
    <property type="evidence" value="ECO:0007669"/>
    <property type="project" value="UniProtKB-SubCell"/>
</dbReference>
<dbReference type="InterPro" id="IPR038107">
    <property type="entry name" value="Glycos_transf_N_sf"/>
</dbReference>
<dbReference type="Pfam" id="PF00534">
    <property type="entry name" value="Glycos_transf_1"/>
    <property type="match status" value="1"/>
</dbReference>
<dbReference type="Gene3D" id="3.40.50.2000">
    <property type="entry name" value="Glycogen Phosphorylase B"/>
    <property type="match status" value="1"/>
</dbReference>
<evidence type="ECO:0000256" key="5">
    <source>
        <dbReference type="ARBA" id="ARBA00022679"/>
    </source>
</evidence>
<dbReference type="InterPro" id="IPR007507">
    <property type="entry name" value="Glycos_transf_N"/>
</dbReference>
<keyword evidence="4" id="KW-1003">Cell membrane</keyword>
<evidence type="ECO:0000256" key="3">
    <source>
        <dbReference type="ARBA" id="ARBA00012621"/>
    </source>
</evidence>
<name>A0A381PJ51_9ZZZZ</name>
<dbReference type="PANTHER" id="PTHR42755">
    <property type="entry name" value="3-DEOXY-MANNO-OCTULOSONATE CYTIDYLYLTRANSFERASE"/>
    <property type="match status" value="1"/>
</dbReference>
<dbReference type="InterPro" id="IPR001296">
    <property type="entry name" value="Glyco_trans_1"/>
</dbReference>
<evidence type="ECO:0000256" key="4">
    <source>
        <dbReference type="ARBA" id="ARBA00022519"/>
    </source>
</evidence>
<feature type="non-terminal residue" evidence="10">
    <location>
        <position position="1"/>
    </location>
</feature>
<comment type="similarity">
    <text evidence="2">Belongs to the glycosyltransferase group 1 family. Glycosyltransferase 30 subfamily.</text>
</comment>
<keyword evidence="4" id="KW-0997">Cell inner membrane</keyword>
<feature type="domain" description="Glycosyl transferase family 1" evidence="8">
    <location>
        <begin position="236"/>
        <end position="387"/>
    </location>
</feature>
<dbReference type="Gene3D" id="3.40.50.11720">
    <property type="entry name" value="3-Deoxy-D-manno-octulosonic-acid transferase, N-terminal domain"/>
    <property type="match status" value="1"/>
</dbReference>
<dbReference type="EMBL" id="UINC01001001">
    <property type="protein sequence ID" value="SUZ67046.1"/>
    <property type="molecule type" value="Genomic_DNA"/>
</dbReference>
<dbReference type="EC" id="2.4.99.12" evidence="3"/>
<gene>
    <name evidence="10" type="ORF">METZ01_LOCUS19900</name>
</gene>
<keyword evidence="5" id="KW-0808">Transferase</keyword>
<evidence type="ECO:0000256" key="2">
    <source>
        <dbReference type="ARBA" id="ARBA00006380"/>
    </source>
</evidence>
<sequence length="400" mass="44957">MPIYVLYWLIKGIFNPTYREGLRQRFGIGFPNCGKGAIWLHAVSVGEVQASAPLVRILLSNFPDRNILITTVTPTGACRVKELFSDSVLHCYIPFETSYAVKNFFNTVNPCLALIMETEIWPEIFHTCGKREIPLVLVNARISPKSLKNYKRLLPLFREALSNGILIAAQSEADAQRFLELGANTERIWITGNIKFDVDLPSNLVLQGKKFRDENFSDRPVWIAASTHHSEEELILDAHRMILKKINNAMLILIPRHPDRFFLVKSILERRKFKFISRSTNEECMGTTEVFLGDTMGELPFFYASSDVAFVGGSLVSIGGHNILEPASLGVPVITGSYLFNTQDIADSFITDGALKIVTNKQNLTEIVLDLFHNKTEALIMGEKGKKIIQNNKGAIDRLI</sequence>
<evidence type="ECO:0000259" key="9">
    <source>
        <dbReference type="Pfam" id="PF04413"/>
    </source>
</evidence>
<evidence type="ECO:0000256" key="6">
    <source>
        <dbReference type="ARBA" id="ARBA00031445"/>
    </source>
</evidence>
<dbReference type="PANTHER" id="PTHR42755:SF1">
    <property type="entry name" value="3-DEOXY-D-MANNO-OCTULOSONIC ACID TRANSFERASE, MITOCHONDRIAL-RELATED"/>
    <property type="match status" value="1"/>
</dbReference>
<dbReference type="GO" id="GO:0009245">
    <property type="term" value="P:lipid A biosynthetic process"/>
    <property type="evidence" value="ECO:0007669"/>
    <property type="project" value="TreeGrafter"/>
</dbReference>
<dbReference type="AlphaFoldDB" id="A0A381PJ51"/>
<dbReference type="FunFam" id="3.40.50.2000:FF:000032">
    <property type="entry name" value="3-deoxy-D-manno-octulosonic acid transferase"/>
    <property type="match status" value="1"/>
</dbReference>
<dbReference type="GO" id="GO:0043842">
    <property type="term" value="F:Kdo transferase activity"/>
    <property type="evidence" value="ECO:0007669"/>
    <property type="project" value="UniProtKB-EC"/>
</dbReference>
<dbReference type="FunFam" id="3.40.50.11720:FF:000001">
    <property type="entry name" value="3-deoxy-D-manno-octulosonic acid transferase"/>
    <property type="match status" value="1"/>
</dbReference>
<comment type="subcellular location">
    <subcellularLocation>
        <location evidence="1">Cell envelope</location>
    </subcellularLocation>
</comment>
<accession>A0A381PJ51</accession>
<evidence type="ECO:0000313" key="10">
    <source>
        <dbReference type="EMBL" id="SUZ67046.1"/>
    </source>
</evidence>
<evidence type="ECO:0000256" key="1">
    <source>
        <dbReference type="ARBA" id="ARBA00004196"/>
    </source>
</evidence>
<proteinExistence type="inferred from homology"/>
<evidence type="ECO:0000259" key="8">
    <source>
        <dbReference type="Pfam" id="PF00534"/>
    </source>
</evidence>
<evidence type="ECO:0000256" key="7">
    <source>
        <dbReference type="ARBA" id="ARBA00049183"/>
    </source>
</evidence>
<comment type="catalytic activity">
    <reaction evidence="7">
        <text>lipid IVA (E. coli) + CMP-3-deoxy-beta-D-manno-octulosonate = alpha-Kdo-(2-&gt;6)-lipid IVA (E. coli) + CMP + H(+)</text>
        <dbReference type="Rhea" id="RHEA:28066"/>
        <dbReference type="ChEBI" id="CHEBI:15378"/>
        <dbReference type="ChEBI" id="CHEBI:58603"/>
        <dbReference type="ChEBI" id="CHEBI:60364"/>
        <dbReference type="ChEBI" id="CHEBI:60377"/>
        <dbReference type="ChEBI" id="CHEBI:85987"/>
        <dbReference type="EC" id="2.4.99.12"/>
    </reaction>
</comment>
<dbReference type="GO" id="GO:0005886">
    <property type="term" value="C:plasma membrane"/>
    <property type="evidence" value="ECO:0007669"/>
    <property type="project" value="TreeGrafter"/>
</dbReference>
<keyword evidence="4" id="KW-0472">Membrane</keyword>
<feature type="domain" description="3-deoxy-D-manno-octulosonic-acid transferase N-terminal" evidence="9">
    <location>
        <begin position="21"/>
        <end position="198"/>
    </location>
</feature>
<dbReference type="Pfam" id="PF04413">
    <property type="entry name" value="Glycos_transf_N"/>
    <property type="match status" value="1"/>
</dbReference>
<feature type="non-terminal residue" evidence="10">
    <location>
        <position position="400"/>
    </location>
</feature>
<dbReference type="InterPro" id="IPR039901">
    <property type="entry name" value="Kdotransferase"/>
</dbReference>
<dbReference type="NCBIfam" id="NF004388">
    <property type="entry name" value="PRK05749.1-4"/>
    <property type="match status" value="1"/>
</dbReference>
<dbReference type="SUPFAM" id="SSF53756">
    <property type="entry name" value="UDP-Glycosyltransferase/glycogen phosphorylase"/>
    <property type="match status" value="1"/>
</dbReference>
<reference evidence="10" key="1">
    <citation type="submission" date="2018-05" db="EMBL/GenBank/DDBJ databases">
        <authorList>
            <person name="Lanie J.A."/>
            <person name="Ng W.-L."/>
            <person name="Kazmierczak K.M."/>
            <person name="Andrzejewski T.M."/>
            <person name="Davidsen T.M."/>
            <person name="Wayne K.J."/>
            <person name="Tettelin H."/>
            <person name="Glass J.I."/>
            <person name="Rusch D."/>
            <person name="Podicherti R."/>
            <person name="Tsui H.-C.T."/>
            <person name="Winkler M.E."/>
        </authorList>
    </citation>
    <scope>NUCLEOTIDE SEQUENCE</scope>
</reference>
<protein>
    <recommendedName>
        <fullName evidence="3">lipid IVA 3-deoxy-D-manno-octulosonic acid transferase</fullName>
        <ecNumber evidence="3">2.4.99.12</ecNumber>
    </recommendedName>
    <alternativeName>
        <fullName evidence="6">Lipid IV(A) 3-deoxy-D-manno-octulosonic acid transferase</fullName>
    </alternativeName>
</protein>